<dbReference type="SUPFAM" id="SSF57701">
    <property type="entry name" value="Zn2/Cys6 DNA-binding domain"/>
    <property type="match status" value="1"/>
</dbReference>
<dbReference type="PANTHER" id="PTHR47424">
    <property type="entry name" value="REGULATORY PROTEIN GAL4"/>
    <property type="match status" value="1"/>
</dbReference>
<dbReference type="PROSITE" id="PS50048">
    <property type="entry name" value="ZN2_CY6_FUNGAL_2"/>
    <property type="match status" value="1"/>
</dbReference>
<dbReference type="Pfam" id="PF04082">
    <property type="entry name" value="Fungal_trans"/>
    <property type="match status" value="1"/>
</dbReference>
<dbReference type="EMBL" id="KV441389">
    <property type="protein sequence ID" value="OAF61388.1"/>
    <property type="molecule type" value="Genomic_DNA"/>
</dbReference>
<dbReference type="GO" id="GO:0006351">
    <property type="term" value="P:DNA-templated transcription"/>
    <property type="evidence" value="ECO:0007669"/>
    <property type="project" value="InterPro"/>
</dbReference>
<evidence type="ECO:0000256" key="2">
    <source>
        <dbReference type="ARBA" id="ARBA00023015"/>
    </source>
</evidence>
<dbReference type="InterPro" id="IPR007219">
    <property type="entry name" value="XnlR_reg_dom"/>
</dbReference>
<dbReference type="PROSITE" id="PS00463">
    <property type="entry name" value="ZN2_CY6_FUNGAL_1"/>
    <property type="match status" value="1"/>
</dbReference>
<dbReference type="GO" id="GO:0008270">
    <property type="term" value="F:zinc ion binding"/>
    <property type="evidence" value="ECO:0007669"/>
    <property type="project" value="InterPro"/>
</dbReference>
<keyword evidence="3" id="KW-0804">Transcription</keyword>
<protein>
    <submittedName>
        <fullName evidence="6">Transcriptional activator</fullName>
    </submittedName>
</protein>
<dbReference type="GO" id="GO:0000981">
    <property type="term" value="F:DNA-binding transcription factor activity, RNA polymerase II-specific"/>
    <property type="evidence" value="ECO:0007669"/>
    <property type="project" value="InterPro"/>
</dbReference>
<name>A0A177AH49_9PEZI</name>
<dbReference type="Proteomes" id="UP000077154">
    <property type="component" value="Unassembled WGS sequence"/>
</dbReference>
<reference evidence="6" key="1">
    <citation type="submission" date="2016-03" db="EMBL/GenBank/DDBJ databases">
        <title>Updated assembly of Pseudogymnoascus destructans, the fungus causing white-nose syndrome of bats.</title>
        <authorList>
            <person name="Palmer J.M."/>
            <person name="Drees K.P."/>
            <person name="Foster J.T."/>
            <person name="Lindner D.L."/>
        </authorList>
    </citation>
    <scope>NUCLEOTIDE SEQUENCE [LARGE SCALE GENOMIC DNA]</scope>
    <source>
        <strain evidence="6">20631-21</strain>
    </source>
</reference>
<dbReference type="Gene3D" id="4.10.240.10">
    <property type="entry name" value="Zn(2)-C6 fungal-type DNA-binding domain"/>
    <property type="match status" value="1"/>
</dbReference>
<keyword evidence="2" id="KW-0805">Transcription regulation</keyword>
<dbReference type="VEuPathDB" id="FungiDB:GMDG_01443"/>
<dbReference type="GO" id="GO:0003677">
    <property type="term" value="F:DNA binding"/>
    <property type="evidence" value="ECO:0007669"/>
    <property type="project" value="InterPro"/>
</dbReference>
<dbReference type="CDD" id="cd12148">
    <property type="entry name" value="fungal_TF_MHR"/>
    <property type="match status" value="1"/>
</dbReference>
<dbReference type="SMART" id="SM00066">
    <property type="entry name" value="GAL4"/>
    <property type="match status" value="1"/>
</dbReference>
<evidence type="ECO:0000313" key="6">
    <source>
        <dbReference type="EMBL" id="OAF61388.1"/>
    </source>
</evidence>
<proteinExistence type="predicted"/>
<dbReference type="CDD" id="cd00067">
    <property type="entry name" value="GAL4"/>
    <property type="match status" value="1"/>
</dbReference>
<dbReference type="AlphaFoldDB" id="A0A177AH49"/>
<organism evidence="6">
    <name type="scientific">Pseudogymnoascus destructans</name>
    <dbReference type="NCBI Taxonomy" id="655981"/>
    <lineage>
        <taxon>Eukaryota</taxon>
        <taxon>Fungi</taxon>
        <taxon>Dikarya</taxon>
        <taxon>Ascomycota</taxon>
        <taxon>Pezizomycotina</taxon>
        <taxon>Leotiomycetes</taxon>
        <taxon>Thelebolales</taxon>
        <taxon>Thelebolaceae</taxon>
        <taxon>Pseudogymnoascus</taxon>
    </lineage>
</organism>
<dbReference type="PANTHER" id="PTHR47424:SF6">
    <property type="entry name" value="PROLINE UTILIZATION TRANS-ACTIVATOR"/>
    <property type="match status" value="1"/>
</dbReference>
<dbReference type="InterPro" id="IPR001138">
    <property type="entry name" value="Zn2Cys6_DnaBD"/>
</dbReference>
<accession>A0A177AH49</accession>
<dbReference type="GeneID" id="36285147"/>
<dbReference type="InterPro" id="IPR036864">
    <property type="entry name" value="Zn2-C6_fun-type_DNA-bd_sf"/>
</dbReference>
<dbReference type="RefSeq" id="XP_024326663.1">
    <property type="nucleotide sequence ID" value="XM_024465731.1"/>
</dbReference>
<feature type="domain" description="Zn(2)-C6 fungal-type" evidence="5">
    <location>
        <begin position="17"/>
        <end position="46"/>
    </location>
</feature>
<dbReference type="Pfam" id="PF00172">
    <property type="entry name" value="Zn_clus"/>
    <property type="match status" value="1"/>
</dbReference>
<evidence type="ECO:0000259" key="5">
    <source>
        <dbReference type="PROSITE" id="PS50048"/>
    </source>
</evidence>
<keyword evidence="4" id="KW-0539">Nucleus</keyword>
<evidence type="ECO:0000256" key="4">
    <source>
        <dbReference type="ARBA" id="ARBA00023242"/>
    </source>
</evidence>
<dbReference type="InterPro" id="IPR051127">
    <property type="entry name" value="Fungal_SecMet_Regulators"/>
</dbReference>
<gene>
    <name evidence="6" type="primary">PUT3</name>
    <name evidence="6" type="ORF">VC83_02061</name>
</gene>
<evidence type="ECO:0000256" key="3">
    <source>
        <dbReference type="ARBA" id="ARBA00023163"/>
    </source>
</evidence>
<keyword evidence="1" id="KW-0479">Metal-binding</keyword>
<sequence length="685" mass="76755">MSSISESGGHIRRAPIACNRCRKRKTKCLGGVPCRTCAISRQDCIYPNSQKKVLVSEGYLLDLEARIKAYETKAEETSVTPSSVAATPEILGAENIIPESSAPLQLTTSRDTDKDDIDKNPLIEGTAHLVLSPGGGERQYLGDSSSTSLGLRFQDFIKTFQSELNNGIEFDAPTQSRTNFSIRRNSFQDGQPKISLPPFAFAKRLYAAQYAYLGTIFAFTDMDLFEESLHEIYDRPVDVSDKDDCLVYCEVLLTLAFGQMYSVNQWTSNDGPPGFEYFQHAMQLLPGLHEQGSVTFIKVLSLVGYFFQNLNRRDAAFLYIGLALRMAISMGLHQEVPDQNLDDRAREHRRRLWWSVYSMDRILCVKSGNPLTIADHDIGVLPPSRLPDEPEMCPATVLLHYTELSRILGKIMKNLYRRTRTENYSLVSSVQAILTDLSNWHTNLPQVLHFDFTKLDKEISREAVSIYLHYSQCINMTARPLVFHVVRSRLQSKDSTNNASDWKTGLSPTTIAVIDTCISAARNSIAIMSTTSKQNLIATYGYMDGEHAFSAAIILVMVNIAFPYNARDRAAMNMALEVLNGIADKGNAHIKSLHRLLLSLYPMTRLENSDESLIQKQAPEALAPLPDPSAAFLSQMDGDNANAGIFSNVDTNLFEEAGAGDERIWEEGFEFFDVNMDFDWTQWNS</sequence>
<dbReference type="eggNOG" id="ENOG502RVHX">
    <property type="taxonomic scope" value="Eukaryota"/>
</dbReference>
<dbReference type="OrthoDB" id="3990906at2759"/>
<dbReference type="SMART" id="SM00906">
    <property type="entry name" value="Fungal_trans"/>
    <property type="match status" value="1"/>
</dbReference>
<evidence type="ECO:0000256" key="1">
    <source>
        <dbReference type="ARBA" id="ARBA00022723"/>
    </source>
</evidence>